<dbReference type="AlphaFoldDB" id="A0A0A9WJI0"/>
<evidence type="ECO:0000256" key="1">
    <source>
        <dbReference type="SAM" id="MobiDB-lite"/>
    </source>
</evidence>
<feature type="region of interest" description="Disordered" evidence="1">
    <location>
        <begin position="52"/>
        <end position="103"/>
    </location>
</feature>
<reference evidence="2" key="2">
    <citation type="submission" date="2014-07" db="EMBL/GenBank/DDBJ databases">
        <authorList>
            <person name="Hull J."/>
        </authorList>
    </citation>
    <scope>NUCLEOTIDE SEQUENCE</scope>
</reference>
<reference evidence="2" key="1">
    <citation type="journal article" date="2014" name="PLoS ONE">
        <title>Transcriptome-Based Identification of ABC Transporters in the Western Tarnished Plant Bug Lygus hesperus.</title>
        <authorList>
            <person name="Hull J.J."/>
            <person name="Chaney K."/>
            <person name="Geib S.M."/>
            <person name="Fabrick J.A."/>
            <person name="Brent C.S."/>
            <person name="Walsh D."/>
            <person name="Lavine L.C."/>
        </authorList>
    </citation>
    <scope>NUCLEOTIDE SEQUENCE</scope>
</reference>
<dbReference type="GO" id="GO:0016301">
    <property type="term" value="F:kinase activity"/>
    <property type="evidence" value="ECO:0007669"/>
    <property type="project" value="UniProtKB-KW"/>
</dbReference>
<keyword evidence="2" id="KW-0418">Kinase</keyword>
<protein>
    <submittedName>
        <fullName evidence="2">SNF1 protein kinase subunit beta-1</fullName>
    </submittedName>
</protein>
<dbReference type="EMBL" id="GBHO01038584">
    <property type="protein sequence ID" value="JAG05020.1"/>
    <property type="molecule type" value="Transcribed_RNA"/>
</dbReference>
<evidence type="ECO:0000313" key="3">
    <source>
        <dbReference type="EMBL" id="JAQ17488.1"/>
    </source>
</evidence>
<gene>
    <name evidence="2" type="primary">SIP1</name>
    <name evidence="2" type="ORF">CM83_1670</name>
    <name evidence="3" type="ORF">g.93925</name>
</gene>
<organism evidence="2">
    <name type="scientific">Lygus hesperus</name>
    <name type="common">Western plant bug</name>
    <dbReference type="NCBI Taxonomy" id="30085"/>
    <lineage>
        <taxon>Eukaryota</taxon>
        <taxon>Metazoa</taxon>
        <taxon>Ecdysozoa</taxon>
        <taxon>Arthropoda</taxon>
        <taxon>Hexapoda</taxon>
        <taxon>Insecta</taxon>
        <taxon>Pterygota</taxon>
        <taxon>Neoptera</taxon>
        <taxon>Paraneoptera</taxon>
        <taxon>Hemiptera</taxon>
        <taxon>Heteroptera</taxon>
        <taxon>Panheteroptera</taxon>
        <taxon>Cimicomorpha</taxon>
        <taxon>Miridae</taxon>
        <taxon>Mirini</taxon>
        <taxon>Lygus</taxon>
    </lineage>
</organism>
<accession>A0A0A9WJI0</accession>
<reference evidence="3" key="3">
    <citation type="journal article" date="2016" name="Gigascience">
        <title>De novo construction of an expanded transcriptome assembly for the western tarnished plant bug, Lygus hesperus.</title>
        <authorList>
            <person name="Tassone E.E."/>
            <person name="Geib S.M."/>
            <person name="Hall B."/>
            <person name="Fabrick J.A."/>
            <person name="Brent C.S."/>
            <person name="Hull J.J."/>
        </authorList>
    </citation>
    <scope>NUCLEOTIDE SEQUENCE</scope>
</reference>
<sequence length="119" mass="12961">MREVIKDRTDVMPSPVRFTYKPMSVNLDDVYATDAGLLDKVIRSKLRQKRLPIPPQFADPSFTNDNSISTSNGSSTSMTCGGGGGSDSGGIQPELKNADKKQTSTVKPTYFIKSKCVIK</sequence>
<dbReference type="EMBL" id="GDHC01001141">
    <property type="protein sequence ID" value="JAQ17488.1"/>
    <property type="molecule type" value="Transcribed_RNA"/>
</dbReference>
<keyword evidence="2" id="KW-0808">Transferase</keyword>
<proteinExistence type="predicted"/>
<feature type="compositionally biased region" description="Low complexity" evidence="1">
    <location>
        <begin position="67"/>
        <end position="79"/>
    </location>
</feature>
<name>A0A0A9WJI0_LYGHE</name>
<evidence type="ECO:0000313" key="2">
    <source>
        <dbReference type="EMBL" id="JAG05020.1"/>
    </source>
</evidence>